<sequence length="188" mass="20593">MQGGAAGPPRQPVHAAHGQHECRAQPRAQPLPACPALRLIHGGHSTGSELGYLLPEQPAGTALPQPPRPRRPSAHSISRTCRVPSCPPHPNHRPSQQLDTESQVPMQQVAVHMQGQELFTASMLPSELPQEQKQMLGEHLFPLIQNMHPTLAGKIMGMLQETDNSELLHMLESPESLHFKVDEAFTVL</sequence>
<dbReference type="STRING" id="8005.ENSEEEP00000046631"/>
<dbReference type="PANTHER" id="PTHR46276:SF1">
    <property type="entry name" value="E3 UBIQUITIN-PROTEIN LIGASE UBR5"/>
    <property type="match status" value="1"/>
</dbReference>
<dbReference type="Gene3D" id="1.10.1900.10">
    <property type="entry name" value="c-terminal domain of poly(a) binding protein"/>
    <property type="match status" value="1"/>
</dbReference>
<dbReference type="InterPro" id="IPR002004">
    <property type="entry name" value="PABP_HYD_C"/>
</dbReference>
<accession>A0A4W4HCT2</accession>
<dbReference type="GeneTree" id="ENSGT00940000153773"/>
<dbReference type="InterPro" id="IPR036053">
    <property type="entry name" value="PABP-dom"/>
</dbReference>
<dbReference type="GO" id="GO:0034450">
    <property type="term" value="F:ubiquitin-ubiquitin ligase activity"/>
    <property type="evidence" value="ECO:0007669"/>
    <property type="project" value="TreeGrafter"/>
</dbReference>
<dbReference type="GO" id="GO:0090263">
    <property type="term" value="P:positive regulation of canonical Wnt signaling pathway"/>
    <property type="evidence" value="ECO:0007669"/>
    <property type="project" value="TreeGrafter"/>
</dbReference>
<reference evidence="3" key="4">
    <citation type="submission" date="2025-08" db="UniProtKB">
        <authorList>
            <consortium name="Ensembl"/>
        </authorList>
    </citation>
    <scope>IDENTIFICATION</scope>
</reference>
<proteinExistence type="predicted"/>
<reference evidence="4" key="2">
    <citation type="journal article" date="2017" name="Sci. Adv.">
        <title>A tail of two voltages: Proteomic comparison of the three electric organs of the electric eel.</title>
        <authorList>
            <person name="Traeger L.L."/>
            <person name="Sabat G."/>
            <person name="Barrett-Wilt G.A."/>
            <person name="Wells G.B."/>
            <person name="Sussman M.R."/>
        </authorList>
    </citation>
    <scope>NUCLEOTIDE SEQUENCE [LARGE SCALE GENOMIC DNA]</scope>
</reference>
<dbReference type="Proteomes" id="UP000314983">
    <property type="component" value="Chromosome 9"/>
</dbReference>
<dbReference type="SMART" id="SM00517">
    <property type="entry name" value="PolyA"/>
    <property type="match status" value="1"/>
</dbReference>
<keyword evidence="4" id="KW-1185">Reference proteome</keyword>
<dbReference type="PANTHER" id="PTHR46276">
    <property type="entry name" value="E3 UBIQUITIN-PROTEIN LIGASE UBR5"/>
    <property type="match status" value="1"/>
</dbReference>
<feature type="region of interest" description="Disordered" evidence="1">
    <location>
        <begin position="48"/>
        <end position="97"/>
    </location>
</feature>
<reference evidence="3" key="5">
    <citation type="submission" date="2025-09" db="UniProtKB">
        <authorList>
            <consortium name="Ensembl"/>
        </authorList>
    </citation>
    <scope>IDENTIFICATION</scope>
</reference>
<dbReference type="Pfam" id="PF00658">
    <property type="entry name" value="MLLE"/>
    <property type="match status" value="1"/>
</dbReference>
<reference evidence="4" key="1">
    <citation type="journal article" date="2014" name="Science">
        <title>Nonhuman genetics. Genomic basis for the convergent evolution of electric organs.</title>
        <authorList>
            <person name="Gallant J.R."/>
            <person name="Traeger L.L."/>
            <person name="Volkening J.D."/>
            <person name="Moffett H."/>
            <person name="Chen P.H."/>
            <person name="Novina C.D."/>
            <person name="Phillips G.N.Jr."/>
            <person name="Anand R."/>
            <person name="Wells G.B."/>
            <person name="Pinch M."/>
            <person name="Guth R."/>
            <person name="Unguez G.A."/>
            <person name="Albert J.S."/>
            <person name="Zakon H.H."/>
            <person name="Samanta M.P."/>
            <person name="Sussman M.R."/>
        </authorList>
    </citation>
    <scope>NUCLEOTIDE SEQUENCE [LARGE SCALE GENOMIC DNA]</scope>
</reference>
<evidence type="ECO:0000313" key="3">
    <source>
        <dbReference type="Ensembl" id="ENSEEEP00000046631.2"/>
    </source>
</evidence>
<dbReference type="PROSITE" id="PS51309">
    <property type="entry name" value="PABC"/>
    <property type="match status" value="1"/>
</dbReference>
<protein>
    <recommendedName>
        <fullName evidence="2">PABC domain-containing protein</fullName>
    </recommendedName>
</protein>
<organism evidence="3 4">
    <name type="scientific">Electrophorus electricus</name>
    <name type="common">Electric eel</name>
    <name type="synonym">Gymnotus electricus</name>
    <dbReference type="NCBI Taxonomy" id="8005"/>
    <lineage>
        <taxon>Eukaryota</taxon>
        <taxon>Metazoa</taxon>
        <taxon>Chordata</taxon>
        <taxon>Craniata</taxon>
        <taxon>Vertebrata</taxon>
        <taxon>Euteleostomi</taxon>
        <taxon>Actinopterygii</taxon>
        <taxon>Neopterygii</taxon>
        <taxon>Teleostei</taxon>
        <taxon>Ostariophysi</taxon>
        <taxon>Gymnotiformes</taxon>
        <taxon>Gymnotoidei</taxon>
        <taxon>Gymnotidae</taxon>
        <taxon>Electrophorus</taxon>
    </lineage>
</organism>
<reference evidence="3" key="3">
    <citation type="submission" date="2020-05" db="EMBL/GenBank/DDBJ databases">
        <title>Electrophorus electricus (electric eel) genome, fEleEle1, primary haplotype.</title>
        <authorList>
            <person name="Myers G."/>
            <person name="Meyer A."/>
            <person name="Fedrigo O."/>
            <person name="Formenti G."/>
            <person name="Rhie A."/>
            <person name="Tracey A."/>
            <person name="Sims Y."/>
            <person name="Jarvis E.D."/>
        </authorList>
    </citation>
    <scope>NUCLEOTIDE SEQUENCE [LARGE SCALE GENOMIC DNA]</scope>
</reference>
<evidence type="ECO:0000313" key="4">
    <source>
        <dbReference type="Proteomes" id="UP000314983"/>
    </source>
</evidence>
<dbReference type="GO" id="GO:0005737">
    <property type="term" value="C:cytoplasm"/>
    <property type="evidence" value="ECO:0007669"/>
    <property type="project" value="TreeGrafter"/>
</dbReference>
<dbReference type="GO" id="GO:0003723">
    <property type="term" value="F:RNA binding"/>
    <property type="evidence" value="ECO:0007669"/>
    <property type="project" value="InterPro"/>
</dbReference>
<evidence type="ECO:0000259" key="2">
    <source>
        <dbReference type="PROSITE" id="PS51309"/>
    </source>
</evidence>
<dbReference type="GO" id="GO:0000209">
    <property type="term" value="P:protein polyubiquitination"/>
    <property type="evidence" value="ECO:0007669"/>
    <property type="project" value="TreeGrafter"/>
</dbReference>
<dbReference type="SUPFAM" id="SSF63570">
    <property type="entry name" value="PABC (PABP) domain"/>
    <property type="match status" value="1"/>
</dbReference>
<name>A0A4W4HCT2_ELEEL</name>
<feature type="region of interest" description="Disordered" evidence="1">
    <location>
        <begin position="1"/>
        <end position="27"/>
    </location>
</feature>
<evidence type="ECO:0000256" key="1">
    <source>
        <dbReference type="SAM" id="MobiDB-lite"/>
    </source>
</evidence>
<dbReference type="AlphaFoldDB" id="A0A4W4HCT2"/>
<dbReference type="Ensembl" id="ENSEEET00000047141.2">
    <property type="protein sequence ID" value="ENSEEEP00000046631.2"/>
    <property type="gene ID" value="ENSEEEG00000021952.2"/>
</dbReference>
<dbReference type="GO" id="GO:0005634">
    <property type="term" value="C:nucleus"/>
    <property type="evidence" value="ECO:0007669"/>
    <property type="project" value="TreeGrafter"/>
</dbReference>
<feature type="domain" description="PABC" evidence="2">
    <location>
        <begin position="116"/>
        <end position="188"/>
    </location>
</feature>